<keyword evidence="7" id="KW-1133">Transmembrane helix</keyword>
<evidence type="ECO:0000256" key="6">
    <source>
        <dbReference type="ARBA" id="ARBA00022781"/>
    </source>
</evidence>
<evidence type="ECO:0000256" key="2">
    <source>
        <dbReference type="ARBA" id="ARBA00005513"/>
    </source>
</evidence>
<evidence type="ECO:0000256" key="1">
    <source>
        <dbReference type="ARBA" id="ARBA00004167"/>
    </source>
</evidence>
<reference evidence="13" key="1">
    <citation type="submission" date="2021-01" db="EMBL/GenBank/DDBJ databases">
        <authorList>
            <person name="Corre E."/>
            <person name="Pelletier E."/>
            <person name="Niang G."/>
            <person name="Scheremetjew M."/>
            <person name="Finn R."/>
            <person name="Kale V."/>
            <person name="Holt S."/>
            <person name="Cochrane G."/>
            <person name="Meng A."/>
            <person name="Brown T."/>
            <person name="Cohen L."/>
        </authorList>
    </citation>
    <scope>NUCLEOTIDE SEQUENCE</scope>
    <source>
        <strain evidence="13">Ras09</strain>
    </source>
</reference>
<dbReference type="PANTHER" id="PTHR33445:SF2">
    <property type="entry name" value="ATP SYNTHASE SUBUNIT B', CHLOROPLASTIC"/>
    <property type="match status" value="1"/>
</dbReference>
<comment type="subcellular location">
    <subcellularLocation>
        <location evidence="1">Membrane</location>
        <topology evidence="1">Single-pass membrane protein</topology>
    </subcellularLocation>
</comment>
<proteinExistence type="inferred from homology"/>
<protein>
    <recommendedName>
        <fullName evidence="14">ATP synthase subunit b', chloroplastic</fullName>
    </recommendedName>
</protein>
<feature type="coiled-coil region" evidence="12">
    <location>
        <begin position="107"/>
        <end position="142"/>
    </location>
</feature>
<evidence type="ECO:0000256" key="12">
    <source>
        <dbReference type="SAM" id="Coils"/>
    </source>
</evidence>
<dbReference type="InterPro" id="IPR050059">
    <property type="entry name" value="ATP_synthase_B_chain"/>
</dbReference>
<evidence type="ECO:0000313" key="13">
    <source>
        <dbReference type="EMBL" id="CAE0231667.1"/>
    </source>
</evidence>
<keyword evidence="8 11" id="KW-0406">Ion transport</keyword>
<keyword evidence="4 11" id="KW-0138">CF(0)</keyword>
<dbReference type="PANTHER" id="PTHR33445">
    <property type="entry name" value="ATP SYNTHASE SUBUNIT B', CHLOROPLASTIC"/>
    <property type="match status" value="1"/>
</dbReference>
<evidence type="ECO:0000256" key="3">
    <source>
        <dbReference type="ARBA" id="ARBA00022448"/>
    </source>
</evidence>
<dbReference type="GO" id="GO:0045259">
    <property type="term" value="C:proton-transporting ATP synthase complex"/>
    <property type="evidence" value="ECO:0007669"/>
    <property type="project" value="UniProtKB-KW"/>
</dbReference>
<dbReference type="EMBL" id="HBIA01006785">
    <property type="protein sequence ID" value="CAE0231667.1"/>
    <property type="molecule type" value="Transcribed_RNA"/>
</dbReference>
<evidence type="ECO:0000256" key="9">
    <source>
        <dbReference type="ARBA" id="ARBA00023136"/>
    </source>
</evidence>
<evidence type="ECO:0000256" key="8">
    <source>
        <dbReference type="ARBA" id="ARBA00023065"/>
    </source>
</evidence>
<gene>
    <name evidence="13" type="ORF">SRAS04492_LOCUS3465</name>
</gene>
<keyword evidence="6 11" id="KW-0375">Hydrogen ion transport</keyword>
<accession>A0A7S3CLL4</accession>
<dbReference type="CDD" id="cd06503">
    <property type="entry name" value="ATP-synt_Fo_b"/>
    <property type="match status" value="1"/>
</dbReference>
<evidence type="ECO:0000256" key="11">
    <source>
        <dbReference type="RuleBase" id="RU003848"/>
    </source>
</evidence>
<dbReference type="HAMAP" id="MF_01398">
    <property type="entry name" value="ATP_synth_b_bprime"/>
    <property type="match status" value="1"/>
</dbReference>
<keyword evidence="12" id="KW-0175">Coiled coil</keyword>
<evidence type="ECO:0000256" key="10">
    <source>
        <dbReference type="ARBA" id="ARBA00025198"/>
    </source>
</evidence>
<evidence type="ECO:0000256" key="7">
    <source>
        <dbReference type="ARBA" id="ARBA00022989"/>
    </source>
</evidence>
<dbReference type="GO" id="GO:0046961">
    <property type="term" value="F:proton-transporting ATPase activity, rotational mechanism"/>
    <property type="evidence" value="ECO:0007669"/>
    <property type="project" value="TreeGrafter"/>
</dbReference>
<dbReference type="AlphaFoldDB" id="A0A7S3CLL4"/>
<dbReference type="Pfam" id="PF00430">
    <property type="entry name" value="ATP-synt_B"/>
    <property type="match status" value="1"/>
</dbReference>
<organism evidence="13">
    <name type="scientific">Strombidium rassoulzadegani</name>
    <dbReference type="NCBI Taxonomy" id="1082188"/>
    <lineage>
        <taxon>Eukaryota</taxon>
        <taxon>Sar</taxon>
        <taxon>Alveolata</taxon>
        <taxon>Ciliophora</taxon>
        <taxon>Intramacronucleata</taxon>
        <taxon>Spirotrichea</taxon>
        <taxon>Oligotrichia</taxon>
        <taxon>Strombidiidae</taxon>
        <taxon>Strombidium</taxon>
    </lineage>
</organism>
<evidence type="ECO:0000256" key="4">
    <source>
        <dbReference type="ARBA" id="ARBA00022547"/>
    </source>
</evidence>
<keyword evidence="5 11" id="KW-0812">Transmembrane</keyword>
<dbReference type="GO" id="GO:0015986">
    <property type="term" value="P:proton motive force-driven ATP synthesis"/>
    <property type="evidence" value="ECO:0007669"/>
    <property type="project" value="InterPro"/>
</dbReference>
<comment type="similarity">
    <text evidence="2 11">Belongs to the ATPase B chain family.</text>
</comment>
<sequence length="154" mass="16470">MALPASADAGKLFDFNLTLPVMAAEFLLLMVFLDKTWFTPVGDLLDKRDAELRGMVGEVKDNSANLAALKAEADGILRSARADAQAQLQACKSECQADMDSKFGAAKAKVDKELQVALEALAKEEAEALKSMQGQVDSLSNEIIARVLPEGVSL</sequence>
<keyword evidence="9" id="KW-0472">Membrane</keyword>
<name>A0A7S3CLL4_9SPIT</name>
<evidence type="ECO:0000256" key="5">
    <source>
        <dbReference type="ARBA" id="ARBA00022692"/>
    </source>
</evidence>
<dbReference type="InterPro" id="IPR002146">
    <property type="entry name" value="ATP_synth_b/b'su_bac/chlpt"/>
</dbReference>
<keyword evidence="3 11" id="KW-0813">Transport</keyword>
<evidence type="ECO:0008006" key="14">
    <source>
        <dbReference type="Google" id="ProtNLM"/>
    </source>
</evidence>
<comment type="function">
    <text evidence="10">F(1)F(0) ATP synthase produces ATP from ADP in the presence of a proton or sodium gradient. F-type ATPases consist of two structural domains, F(1) containing the extramembraneous catalytic core and F(0) containing the membrane proton channel, linked together by a central stalk and a peripheral stalk. During catalysis, ATP synthesis in the catalytic domain of F(1) is coupled via a rotary mechanism of the central stalk subunits to proton translocation.</text>
</comment>